<comment type="similarity">
    <text evidence="1">Belongs to the reduced folate carrier (RFC) transporter (TC 2.A.48) family.</text>
</comment>
<dbReference type="Proteomes" id="UP000322899">
    <property type="component" value="Unassembled WGS sequence"/>
</dbReference>
<evidence type="ECO:0000256" key="1">
    <source>
        <dbReference type="ARBA" id="ARBA00005773"/>
    </source>
</evidence>
<feature type="transmembrane region" description="Helical" evidence="2">
    <location>
        <begin position="89"/>
        <end position="106"/>
    </location>
</feature>
<feature type="transmembrane region" description="Helical" evidence="2">
    <location>
        <begin position="470"/>
        <end position="493"/>
    </location>
</feature>
<feature type="transmembrane region" description="Helical" evidence="2">
    <location>
        <begin position="118"/>
        <end position="135"/>
    </location>
</feature>
<evidence type="ECO:0000313" key="5">
    <source>
        <dbReference type="EMBL" id="KAA0174282.1"/>
    </source>
</evidence>
<dbReference type="GO" id="GO:0005886">
    <property type="term" value="C:plasma membrane"/>
    <property type="evidence" value="ECO:0007669"/>
    <property type="project" value="TreeGrafter"/>
</dbReference>
<feature type="transmembrane region" description="Helical" evidence="2">
    <location>
        <begin position="65"/>
        <end position="84"/>
    </location>
</feature>
<feature type="transmembrane region" description="Helical" evidence="2">
    <location>
        <begin position="171"/>
        <end position="198"/>
    </location>
</feature>
<name>A0A5A8E964_CAFRO</name>
<dbReference type="InterPro" id="IPR036259">
    <property type="entry name" value="MFS_trans_sf"/>
</dbReference>
<dbReference type="Pfam" id="PF01770">
    <property type="entry name" value="Folate_carrier"/>
    <property type="match status" value="1"/>
</dbReference>
<dbReference type="Gene3D" id="1.20.1250.20">
    <property type="entry name" value="MFS general substrate transporter like domains"/>
    <property type="match status" value="1"/>
</dbReference>
<keyword evidence="2" id="KW-1133">Transmembrane helix</keyword>
<evidence type="ECO:0008006" key="9">
    <source>
        <dbReference type="Google" id="ProtNLM"/>
    </source>
</evidence>
<accession>A0A5A8E964</accession>
<feature type="transmembrane region" description="Helical" evidence="2">
    <location>
        <begin position="382"/>
        <end position="404"/>
    </location>
</feature>
<dbReference type="PANTHER" id="PTHR10686:SF18">
    <property type="entry name" value="IP11787P-RELATED"/>
    <property type="match status" value="1"/>
</dbReference>
<dbReference type="GO" id="GO:0090482">
    <property type="term" value="F:vitamin transmembrane transporter activity"/>
    <property type="evidence" value="ECO:0007669"/>
    <property type="project" value="InterPro"/>
</dbReference>
<feature type="transmembrane region" description="Helical" evidence="2">
    <location>
        <begin position="357"/>
        <end position="376"/>
    </location>
</feature>
<dbReference type="EMBL" id="VLTM01000007">
    <property type="protein sequence ID" value="KAA0166842.1"/>
    <property type="molecule type" value="Genomic_DNA"/>
</dbReference>
<feature type="transmembrane region" description="Helical" evidence="2">
    <location>
        <begin position="292"/>
        <end position="309"/>
    </location>
</feature>
<feature type="transmembrane region" description="Helical" evidence="2">
    <location>
        <begin position="329"/>
        <end position="348"/>
    </location>
</feature>
<dbReference type="AlphaFoldDB" id="A0A5A8E964"/>
<feature type="transmembrane region" description="Helical" evidence="2">
    <location>
        <begin position="445"/>
        <end position="464"/>
    </location>
</feature>
<dbReference type="PANTHER" id="PTHR10686">
    <property type="entry name" value="FOLATE TRANSPORTER"/>
    <property type="match status" value="1"/>
</dbReference>
<dbReference type="Proteomes" id="UP000324907">
    <property type="component" value="Unassembled WGS sequence"/>
</dbReference>
<evidence type="ECO:0000313" key="6">
    <source>
        <dbReference type="Proteomes" id="UP000322899"/>
    </source>
</evidence>
<gene>
    <name evidence="5" type="ORF">FNF27_04294</name>
    <name evidence="3" type="ORF">FNF28_05107</name>
    <name evidence="4" type="ORF">FNF31_01217</name>
</gene>
<reference evidence="6 7" key="1">
    <citation type="submission" date="2019-07" db="EMBL/GenBank/DDBJ databases">
        <title>Genomes of Cafeteria roenbergensis.</title>
        <authorList>
            <person name="Fischer M.G."/>
            <person name="Hackl T."/>
            <person name="Roman M."/>
        </authorList>
    </citation>
    <scope>NUCLEOTIDE SEQUENCE [LARGE SCALE GENOMIC DNA]</scope>
    <source>
        <strain evidence="4 8">Cflag</strain>
        <strain evidence="5 6">E4-10P</strain>
        <strain evidence="3 7">RCC970-E3</strain>
    </source>
</reference>
<dbReference type="EMBL" id="VLTL01000097">
    <property type="protein sequence ID" value="KAA0161228.1"/>
    <property type="molecule type" value="Genomic_DNA"/>
</dbReference>
<evidence type="ECO:0000313" key="3">
    <source>
        <dbReference type="EMBL" id="KAA0161228.1"/>
    </source>
</evidence>
<comment type="caution">
    <text evidence="5">The sequence shown here is derived from an EMBL/GenBank/DDBJ whole genome shotgun (WGS) entry which is preliminary data.</text>
</comment>
<dbReference type="InterPro" id="IPR002666">
    <property type="entry name" value="Folate_carrier"/>
</dbReference>
<keyword evidence="2" id="KW-0472">Membrane</keyword>
<dbReference type="OrthoDB" id="18814at2759"/>
<evidence type="ECO:0000313" key="4">
    <source>
        <dbReference type="EMBL" id="KAA0166842.1"/>
    </source>
</evidence>
<keyword evidence="2" id="KW-0812">Transmembrane</keyword>
<organism evidence="5 6">
    <name type="scientific">Cafeteria roenbergensis</name>
    <name type="common">Marine flagellate</name>
    <dbReference type="NCBI Taxonomy" id="33653"/>
    <lineage>
        <taxon>Eukaryota</taxon>
        <taxon>Sar</taxon>
        <taxon>Stramenopiles</taxon>
        <taxon>Bigyra</taxon>
        <taxon>Opalozoa</taxon>
        <taxon>Bicosoecida</taxon>
        <taxon>Cafeteriaceae</taxon>
        <taxon>Cafeteria</taxon>
    </lineage>
</organism>
<dbReference type="EMBL" id="VLTO01000024">
    <property type="protein sequence ID" value="KAA0174282.1"/>
    <property type="molecule type" value="Genomic_DNA"/>
</dbReference>
<feature type="transmembrane region" description="Helical" evidence="2">
    <location>
        <begin position="147"/>
        <end position="165"/>
    </location>
</feature>
<proteinExistence type="inferred from homology"/>
<evidence type="ECO:0000313" key="7">
    <source>
        <dbReference type="Proteomes" id="UP000324907"/>
    </source>
</evidence>
<evidence type="ECO:0000313" key="8">
    <source>
        <dbReference type="Proteomes" id="UP000325113"/>
    </source>
</evidence>
<dbReference type="Proteomes" id="UP000325113">
    <property type="component" value="Unassembled WGS sequence"/>
</dbReference>
<sequence length="521" mass="54311">MPADARARLGSCVACLRSRDGRRIAAIALFVFLLAFKPSEPHLTRYLQDEKGFSSHVVNDEIYPVWTYAYLPLLFVSAPLAEFWGYKRVIILGTGLRLGTRILLLVGTGKVAMQVMEALYAGGSVAEIVLSAYVFRVVSSQRYEEGVAASQSAYFISHVLSGVVGDVMTEAIGWSLVSTFWVALASVAAAALVAIVCFPSDEACDQAEPSPAPAAADLEMKASVKPAAGEGSERALGGPADGPAHQAARVARPAAGPAGVLSVDSGPAVAPQWRVSLRVVASSLTDGRYMPLALLWAVGNCAWLFIYGWETSLYTIWQPNGSDWNGSVLGLGLVLAAAASALVTLAPVKRLVVARPFAVAFAAASIALAAAFGTAASPWPGGLLWLLAYMFGWQFCNAAFLVATARQVDAASARVEQASSPGVADGPAGGALAPGAPERSPYSTLLLLLNGVSLLLQTVLQAWWLSGWGIGVLQLCFYSALALAAGTGLSFLVRLACLSSGRAEPNLAPESVPLCAEAGDP</sequence>
<evidence type="ECO:0000256" key="2">
    <source>
        <dbReference type="SAM" id="Phobius"/>
    </source>
</evidence>
<protein>
    <recommendedName>
        <fullName evidence="9">Major facilitator superfamily (MFS) profile domain-containing protein</fullName>
    </recommendedName>
</protein>
<dbReference type="SUPFAM" id="SSF103473">
    <property type="entry name" value="MFS general substrate transporter"/>
    <property type="match status" value="1"/>
</dbReference>